<name>A0AAD2G3G4_9STRA</name>
<evidence type="ECO:0000256" key="2">
    <source>
        <dbReference type="SAM" id="SignalP"/>
    </source>
</evidence>
<keyword evidence="2" id="KW-0732">Signal</keyword>
<feature type="signal peptide" evidence="2">
    <location>
        <begin position="1"/>
        <end position="22"/>
    </location>
</feature>
<evidence type="ECO:0000256" key="1">
    <source>
        <dbReference type="SAM" id="MobiDB-lite"/>
    </source>
</evidence>
<evidence type="ECO:0000313" key="4">
    <source>
        <dbReference type="Proteomes" id="UP001295423"/>
    </source>
</evidence>
<accession>A0AAD2G3G4</accession>
<reference evidence="3" key="1">
    <citation type="submission" date="2023-08" db="EMBL/GenBank/DDBJ databases">
        <authorList>
            <person name="Audoor S."/>
            <person name="Bilcke G."/>
        </authorList>
    </citation>
    <scope>NUCLEOTIDE SEQUENCE</scope>
</reference>
<feature type="compositionally biased region" description="Low complexity" evidence="1">
    <location>
        <begin position="80"/>
        <end position="91"/>
    </location>
</feature>
<gene>
    <name evidence="3" type="ORF">CYCCA115_LOCUS19167</name>
</gene>
<keyword evidence="4" id="KW-1185">Reference proteome</keyword>
<sequence>MKTNLSLSSFLVFATLMSIVATKHCNALLTHNHYSTRQCSLHHSSCSRCTVLANSFEQLPGESDIDFIERITSNSKALLEDSTSSSSSVQQQEEEESQEEGASEKPKGKYQPIEEWDAERKSSGELSWEEKVMFDGQQHGNQVRQNDILIRNLHSF</sequence>
<feature type="region of interest" description="Disordered" evidence="1">
    <location>
        <begin position="78"/>
        <end position="124"/>
    </location>
</feature>
<feature type="chain" id="PRO_5041903848" evidence="2">
    <location>
        <begin position="23"/>
        <end position="156"/>
    </location>
</feature>
<organism evidence="3 4">
    <name type="scientific">Cylindrotheca closterium</name>
    <dbReference type="NCBI Taxonomy" id="2856"/>
    <lineage>
        <taxon>Eukaryota</taxon>
        <taxon>Sar</taxon>
        <taxon>Stramenopiles</taxon>
        <taxon>Ochrophyta</taxon>
        <taxon>Bacillariophyta</taxon>
        <taxon>Bacillariophyceae</taxon>
        <taxon>Bacillariophycidae</taxon>
        <taxon>Bacillariales</taxon>
        <taxon>Bacillariaceae</taxon>
        <taxon>Cylindrotheca</taxon>
    </lineage>
</organism>
<feature type="compositionally biased region" description="Acidic residues" evidence="1">
    <location>
        <begin position="92"/>
        <end position="101"/>
    </location>
</feature>
<dbReference type="Proteomes" id="UP001295423">
    <property type="component" value="Unassembled WGS sequence"/>
</dbReference>
<proteinExistence type="predicted"/>
<evidence type="ECO:0000313" key="3">
    <source>
        <dbReference type="EMBL" id="CAJ1961379.1"/>
    </source>
</evidence>
<dbReference type="EMBL" id="CAKOGP040002091">
    <property type="protein sequence ID" value="CAJ1961379.1"/>
    <property type="molecule type" value="Genomic_DNA"/>
</dbReference>
<dbReference type="AlphaFoldDB" id="A0AAD2G3G4"/>
<comment type="caution">
    <text evidence="3">The sequence shown here is derived from an EMBL/GenBank/DDBJ whole genome shotgun (WGS) entry which is preliminary data.</text>
</comment>
<protein>
    <submittedName>
        <fullName evidence="3">Uncharacterized protein</fullName>
    </submittedName>
</protein>